<dbReference type="EMBL" id="JAAXPN010000012">
    <property type="protein sequence ID" value="NKZ24933.1"/>
    <property type="molecule type" value="Genomic_DNA"/>
</dbReference>
<accession>A0A7X6S3S0</accession>
<organism evidence="2 3">
    <name type="scientific">Periweissella fabalis</name>
    <dbReference type="NCBI Taxonomy" id="1070421"/>
    <lineage>
        <taxon>Bacteria</taxon>
        <taxon>Bacillati</taxon>
        <taxon>Bacillota</taxon>
        <taxon>Bacilli</taxon>
        <taxon>Lactobacillales</taxon>
        <taxon>Lactobacillaceae</taxon>
        <taxon>Periweissella</taxon>
    </lineage>
</organism>
<reference evidence="2 3" key="1">
    <citation type="submission" date="2020-04" db="EMBL/GenBank/DDBJ databases">
        <title>MicrobeNet Type strains.</title>
        <authorList>
            <person name="Nicholson A.C."/>
        </authorList>
    </citation>
    <scope>NUCLEOTIDE SEQUENCE [LARGE SCALE GENOMIC DNA]</scope>
    <source>
        <strain evidence="2 3">CCUG 61472</strain>
    </source>
</reference>
<name>A0A7X6S3S0_9LACO</name>
<dbReference type="Proteomes" id="UP000549765">
    <property type="component" value="Unassembled WGS sequence"/>
</dbReference>
<feature type="region of interest" description="Disordered" evidence="1">
    <location>
        <begin position="1"/>
        <end position="22"/>
    </location>
</feature>
<protein>
    <submittedName>
        <fullName evidence="2">DUF5388 domain-containing protein</fullName>
    </submittedName>
</protein>
<proteinExistence type="predicted"/>
<dbReference type="Pfam" id="PF17363">
    <property type="entry name" value="DUF5388"/>
    <property type="match status" value="1"/>
</dbReference>
<keyword evidence="3" id="KW-1185">Reference proteome</keyword>
<feature type="compositionally biased region" description="Polar residues" evidence="1">
    <location>
        <begin position="1"/>
        <end position="10"/>
    </location>
</feature>
<dbReference type="AlphaFoldDB" id="A0A7X6S3S0"/>
<sequence length="110" mass="12275">MGMMNHSTKPVTPAPTKKLTRGATVKVANQVKREEVVDDGTVTLSVTIRVDNHLRNKITALLNVGMGDSQKDVVDLLVDEKVSSLDDSTKKRFKDMYSILEKKDYLKSIK</sequence>
<dbReference type="RefSeq" id="WP_168722728.1">
    <property type="nucleotide sequence ID" value="NZ_JAAXPN010000012.1"/>
</dbReference>
<evidence type="ECO:0000313" key="2">
    <source>
        <dbReference type="EMBL" id="NKZ24933.1"/>
    </source>
</evidence>
<comment type="caution">
    <text evidence="2">The sequence shown here is derived from an EMBL/GenBank/DDBJ whole genome shotgun (WGS) entry which is preliminary data.</text>
</comment>
<dbReference type="InterPro" id="IPR035528">
    <property type="entry name" value="DUF5388"/>
</dbReference>
<evidence type="ECO:0000313" key="3">
    <source>
        <dbReference type="Proteomes" id="UP000549765"/>
    </source>
</evidence>
<gene>
    <name evidence="2" type="ORF">HF964_09050</name>
</gene>
<evidence type="ECO:0000256" key="1">
    <source>
        <dbReference type="SAM" id="MobiDB-lite"/>
    </source>
</evidence>